<sequence>MKFFDLSSGKKTVTCGISEFREVRPGERVQGPFKVWELTDSRGWVHDYHWKKPSSLLKPVGFYEIDDLIVTQPGGTIVSTHFGFNCATGLDTQRSIPEHQSYFSGSPKNKIIIEADVIAGDGVAFNVWGHWLVDYLPRYGVIKSALEERFSDLKILLPSYTPEWIYHTLIVTCDVKRENIITYNPDTDIVLCKKAILPSYCYTREFSFHSFVREFYNGITRPFTPTEKTRKILVSRGDFLHSNRQFVQRAAFEASAVQRGYEIIRPEELSLEEQVKVFSEAAIIIGEHGSGMHNALFAGKGTVVGCLGFWNAVQLHIGYLMEHHNVYLTKGCQWPTPDRNEFWIDCSDADLMSFLDKTEAIASEEAASA</sequence>
<dbReference type="EMBL" id="JAPIUZ010000007">
    <property type="protein sequence ID" value="MCX2564595.1"/>
    <property type="molecule type" value="Genomic_DNA"/>
</dbReference>
<evidence type="ECO:0000313" key="3">
    <source>
        <dbReference type="Proteomes" id="UP001301152"/>
    </source>
</evidence>
<organism evidence="2 3">
    <name type="scientific">Acetobacter thailandicus</name>
    <dbReference type="NCBI Taxonomy" id="1502842"/>
    <lineage>
        <taxon>Bacteria</taxon>
        <taxon>Pseudomonadati</taxon>
        <taxon>Pseudomonadota</taxon>
        <taxon>Alphaproteobacteria</taxon>
        <taxon>Acetobacterales</taxon>
        <taxon>Acetobacteraceae</taxon>
        <taxon>Acetobacter</taxon>
    </lineage>
</organism>
<reference evidence="2 3" key="1">
    <citation type="submission" date="2022-11" db="EMBL/GenBank/DDBJ databases">
        <title>Genome sequencing of Acetobacter type strain.</title>
        <authorList>
            <person name="Heo J."/>
            <person name="Lee D."/>
            <person name="Han B.-H."/>
            <person name="Hong S.-B."/>
            <person name="Kwon S.-W."/>
        </authorList>
    </citation>
    <scope>NUCLEOTIDE SEQUENCE [LARGE SCALE GENOMIC DNA]</scope>
    <source>
        <strain evidence="2 3">KACC 21253</strain>
    </source>
</reference>
<gene>
    <name evidence="2" type="ORF">OQ497_11590</name>
</gene>
<dbReference type="RefSeq" id="WP_173560161.1">
    <property type="nucleotide sequence ID" value="NZ_JAPIUZ010000007.1"/>
</dbReference>
<dbReference type="Proteomes" id="UP001301152">
    <property type="component" value="Unassembled WGS sequence"/>
</dbReference>
<accession>A0ABT3QH24</accession>
<dbReference type="InterPro" id="IPR049625">
    <property type="entry name" value="Glyco_transf_61_cat"/>
</dbReference>
<evidence type="ECO:0000259" key="1">
    <source>
        <dbReference type="Pfam" id="PF04577"/>
    </source>
</evidence>
<evidence type="ECO:0000313" key="2">
    <source>
        <dbReference type="EMBL" id="MCX2564595.1"/>
    </source>
</evidence>
<proteinExistence type="predicted"/>
<comment type="caution">
    <text evidence="2">The sequence shown here is derived from an EMBL/GenBank/DDBJ whole genome shotgun (WGS) entry which is preliminary data.</text>
</comment>
<keyword evidence="3" id="KW-1185">Reference proteome</keyword>
<protein>
    <submittedName>
        <fullName evidence="2">Glycosyltransferase 61 family protein</fullName>
    </submittedName>
</protein>
<name>A0ABT3QH24_9PROT</name>
<feature type="domain" description="Glycosyltransferase 61 catalytic" evidence="1">
    <location>
        <begin position="128"/>
        <end position="304"/>
    </location>
</feature>
<dbReference type="Pfam" id="PF04577">
    <property type="entry name" value="Glyco_transf_61"/>
    <property type="match status" value="1"/>
</dbReference>